<sequence length="125" mass="15019">MSGRVSNTNEYNNEIDIKYEMGTSDRKVYENLLEIQNTLEESFNLMKQHLTTRPMERLRNKYFKMRYKNYEDAWEYRVNRKIRVYLIVYPSERRVYIFGAGAHPNGSAPTPPKSKNILWSRFLVV</sequence>
<evidence type="ECO:0000313" key="2">
    <source>
        <dbReference type="Proteomes" id="UP000663852"/>
    </source>
</evidence>
<name>A0A815R6P9_ADIRI</name>
<dbReference type="EMBL" id="CAJNOJ010000513">
    <property type="protein sequence ID" value="CAF1472948.1"/>
    <property type="molecule type" value="Genomic_DNA"/>
</dbReference>
<reference evidence="1" key="1">
    <citation type="submission" date="2021-02" db="EMBL/GenBank/DDBJ databases">
        <authorList>
            <person name="Nowell W R."/>
        </authorList>
    </citation>
    <scope>NUCLEOTIDE SEQUENCE</scope>
</reference>
<organism evidence="1 2">
    <name type="scientific">Adineta ricciae</name>
    <name type="common">Rotifer</name>
    <dbReference type="NCBI Taxonomy" id="249248"/>
    <lineage>
        <taxon>Eukaryota</taxon>
        <taxon>Metazoa</taxon>
        <taxon>Spiralia</taxon>
        <taxon>Gnathifera</taxon>
        <taxon>Rotifera</taxon>
        <taxon>Eurotatoria</taxon>
        <taxon>Bdelloidea</taxon>
        <taxon>Adinetida</taxon>
        <taxon>Adinetidae</taxon>
        <taxon>Adineta</taxon>
    </lineage>
</organism>
<protein>
    <submittedName>
        <fullName evidence="1">Uncharacterized protein</fullName>
    </submittedName>
</protein>
<dbReference type="AlphaFoldDB" id="A0A815R6P9"/>
<comment type="caution">
    <text evidence="1">The sequence shown here is derived from an EMBL/GenBank/DDBJ whole genome shotgun (WGS) entry which is preliminary data.</text>
</comment>
<evidence type="ECO:0000313" key="1">
    <source>
        <dbReference type="EMBL" id="CAF1472948.1"/>
    </source>
</evidence>
<gene>
    <name evidence="1" type="ORF">EDS130_LOCUS40914</name>
</gene>
<accession>A0A815R6P9</accession>
<proteinExistence type="predicted"/>
<dbReference type="Proteomes" id="UP000663852">
    <property type="component" value="Unassembled WGS sequence"/>
</dbReference>